<evidence type="ECO:0000256" key="3">
    <source>
        <dbReference type="ARBA" id="ARBA00022801"/>
    </source>
</evidence>
<proteinExistence type="predicted"/>
<evidence type="ECO:0000313" key="7">
    <source>
        <dbReference type="Proteomes" id="UP000184510"/>
    </source>
</evidence>
<name>A0A1M6NI74_9BACT</name>
<dbReference type="SMART" id="SM00646">
    <property type="entry name" value="Ami_3"/>
    <property type="match status" value="1"/>
</dbReference>
<dbReference type="CDD" id="cd02696">
    <property type="entry name" value="MurNAc-LAA"/>
    <property type="match status" value="1"/>
</dbReference>
<dbReference type="GO" id="GO:0009253">
    <property type="term" value="P:peptidoglycan catabolic process"/>
    <property type="evidence" value="ECO:0007669"/>
    <property type="project" value="InterPro"/>
</dbReference>
<organism evidence="6 7">
    <name type="scientific">Rubritalea squalenifaciens DSM 18772</name>
    <dbReference type="NCBI Taxonomy" id="1123071"/>
    <lineage>
        <taxon>Bacteria</taxon>
        <taxon>Pseudomonadati</taxon>
        <taxon>Verrucomicrobiota</taxon>
        <taxon>Verrucomicrobiia</taxon>
        <taxon>Verrucomicrobiales</taxon>
        <taxon>Rubritaleaceae</taxon>
        <taxon>Rubritalea</taxon>
    </lineage>
</organism>
<evidence type="ECO:0000313" key="6">
    <source>
        <dbReference type="EMBL" id="SHJ95397.1"/>
    </source>
</evidence>
<feature type="domain" description="MurNAc-LAA" evidence="5">
    <location>
        <begin position="89"/>
        <end position="198"/>
    </location>
</feature>
<comment type="catalytic activity">
    <reaction evidence="1">
        <text>Hydrolyzes the link between N-acetylmuramoyl residues and L-amino acid residues in certain cell-wall glycopeptides.</text>
        <dbReference type="EC" id="3.5.1.28"/>
    </reaction>
</comment>
<dbReference type="STRING" id="1123071.SAMN02745181_2864"/>
<dbReference type="Gene3D" id="3.40.630.40">
    <property type="entry name" value="Zn-dependent exopeptidases"/>
    <property type="match status" value="1"/>
</dbReference>
<dbReference type="SUPFAM" id="SSF53187">
    <property type="entry name" value="Zn-dependent exopeptidases"/>
    <property type="match status" value="1"/>
</dbReference>
<dbReference type="InParanoid" id="A0A1M6NI74"/>
<dbReference type="PANTHER" id="PTHR30404:SF0">
    <property type="entry name" value="N-ACETYLMURAMOYL-L-ALANINE AMIDASE AMIC"/>
    <property type="match status" value="1"/>
</dbReference>
<feature type="chain" id="PRO_5012906691" description="N-acetylmuramoyl-L-alanine amidase" evidence="4">
    <location>
        <begin position="26"/>
        <end position="201"/>
    </location>
</feature>
<protein>
    <recommendedName>
        <fullName evidence="2">N-acetylmuramoyl-L-alanine amidase</fullName>
        <ecNumber evidence="2">3.5.1.28</ecNumber>
    </recommendedName>
</protein>
<gene>
    <name evidence="6" type="ORF">SAMN02745181_2864</name>
</gene>
<keyword evidence="3" id="KW-0378">Hydrolase</keyword>
<dbReference type="GO" id="GO:0030288">
    <property type="term" value="C:outer membrane-bounded periplasmic space"/>
    <property type="evidence" value="ECO:0007669"/>
    <property type="project" value="TreeGrafter"/>
</dbReference>
<dbReference type="EC" id="3.5.1.28" evidence="2"/>
<dbReference type="InterPro" id="IPR002508">
    <property type="entry name" value="MurNAc-LAA_cat"/>
</dbReference>
<dbReference type="Proteomes" id="UP000184510">
    <property type="component" value="Unassembled WGS sequence"/>
</dbReference>
<dbReference type="Pfam" id="PF01520">
    <property type="entry name" value="Amidase_3"/>
    <property type="match status" value="1"/>
</dbReference>
<dbReference type="AlphaFoldDB" id="A0A1M6NI74"/>
<dbReference type="OrthoDB" id="9772024at2"/>
<keyword evidence="4" id="KW-0732">Signal</keyword>
<dbReference type="EMBL" id="FQYR01000005">
    <property type="protein sequence ID" value="SHJ95397.1"/>
    <property type="molecule type" value="Genomic_DNA"/>
</dbReference>
<evidence type="ECO:0000256" key="1">
    <source>
        <dbReference type="ARBA" id="ARBA00001561"/>
    </source>
</evidence>
<reference evidence="6 7" key="1">
    <citation type="submission" date="2016-11" db="EMBL/GenBank/DDBJ databases">
        <authorList>
            <person name="Jaros S."/>
            <person name="Januszkiewicz K."/>
            <person name="Wedrychowicz H."/>
        </authorList>
    </citation>
    <scope>NUCLEOTIDE SEQUENCE [LARGE SCALE GENOMIC DNA]</scope>
    <source>
        <strain evidence="6 7">DSM 18772</strain>
    </source>
</reference>
<evidence type="ECO:0000256" key="2">
    <source>
        <dbReference type="ARBA" id="ARBA00011901"/>
    </source>
</evidence>
<evidence type="ECO:0000256" key="4">
    <source>
        <dbReference type="SAM" id="SignalP"/>
    </source>
</evidence>
<keyword evidence="7" id="KW-1185">Reference proteome</keyword>
<dbReference type="PANTHER" id="PTHR30404">
    <property type="entry name" value="N-ACETYLMURAMOYL-L-ALANINE AMIDASE"/>
    <property type="match status" value="1"/>
</dbReference>
<dbReference type="InterPro" id="IPR050695">
    <property type="entry name" value="N-acetylmuramoyl_amidase_3"/>
</dbReference>
<sequence length="201" mass="22239">MKIPRLPQFTLILLAVLSMVSLASAAKFSRVILDPGHGGKDKGAIWGGVRESDLNLKVARKVETLLKARGIPVTMTRRSDQFISLSKRANIANNYRGAIFVSIHFNASTHTSVRGLETYYASAKGKALAQQIHSRMVKKLNIKDRKTRLGAKYAVLNQTHCPAILVECGYISNPYERKRCSSSWYQSLCASAIVDGIVAYR</sequence>
<feature type="signal peptide" evidence="4">
    <location>
        <begin position="1"/>
        <end position="25"/>
    </location>
</feature>
<accession>A0A1M6NI74</accession>
<dbReference type="FunCoup" id="A0A1M6NI74">
    <property type="interactions" value="81"/>
</dbReference>
<dbReference type="RefSeq" id="WP_143184439.1">
    <property type="nucleotide sequence ID" value="NZ_FQYR01000005.1"/>
</dbReference>
<dbReference type="GO" id="GO:0008745">
    <property type="term" value="F:N-acetylmuramoyl-L-alanine amidase activity"/>
    <property type="evidence" value="ECO:0007669"/>
    <property type="project" value="UniProtKB-EC"/>
</dbReference>
<evidence type="ECO:0000259" key="5">
    <source>
        <dbReference type="SMART" id="SM00646"/>
    </source>
</evidence>